<dbReference type="Proteomes" id="UP000024404">
    <property type="component" value="Unassembled WGS sequence"/>
</dbReference>
<keyword evidence="2" id="KW-1185">Reference proteome</keyword>
<name>A0A8R1XSR8_ONCVO</name>
<proteinExistence type="predicted"/>
<evidence type="ECO:0000313" key="2">
    <source>
        <dbReference type="Proteomes" id="UP000024404"/>
    </source>
</evidence>
<dbReference type="EMBL" id="CMVM020000017">
    <property type="status" value="NOT_ANNOTATED_CDS"/>
    <property type="molecule type" value="Genomic_DNA"/>
</dbReference>
<dbReference type="AlphaFoldDB" id="A0A8R1XSR8"/>
<sequence>MVKRDGRGHSYRCVRGEILGNKICFEHLEFPGRFDPCTNQTQSCVILSKSHWNRCMLDLSQIVQAQQDSFLLPELSKNIHDIFDDFFVIAPKKLWIRCKIFQISI</sequence>
<evidence type="ECO:0000313" key="1">
    <source>
        <dbReference type="EnsemblMetazoa" id="OVOC29.1"/>
    </source>
</evidence>
<organism evidence="1 2">
    <name type="scientific">Onchocerca volvulus</name>
    <dbReference type="NCBI Taxonomy" id="6282"/>
    <lineage>
        <taxon>Eukaryota</taxon>
        <taxon>Metazoa</taxon>
        <taxon>Ecdysozoa</taxon>
        <taxon>Nematoda</taxon>
        <taxon>Chromadorea</taxon>
        <taxon>Rhabditida</taxon>
        <taxon>Spirurina</taxon>
        <taxon>Spiruromorpha</taxon>
        <taxon>Filarioidea</taxon>
        <taxon>Onchocercidae</taxon>
        <taxon>Onchocerca</taxon>
    </lineage>
</organism>
<reference evidence="1" key="2">
    <citation type="submission" date="2022-06" db="UniProtKB">
        <authorList>
            <consortium name="EnsemblMetazoa"/>
        </authorList>
    </citation>
    <scope>IDENTIFICATION</scope>
</reference>
<accession>A0A8R1XSR8</accession>
<dbReference type="EnsemblMetazoa" id="OVOC29.1">
    <property type="protein sequence ID" value="OVOC29.1"/>
    <property type="gene ID" value="WBGene00236838"/>
</dbReference>
<protein>
    <submittedName>
        <fullName evidence="1">Uncharacterized protein</fullName>
    </submittedName>
</protein>
<reference evidence="2" key="1">
    <citation type="submission" date="2013-10" db="EMBL/GenBank/DDBJ databases">
        <title>Genome sequencing of Onchocerca volvulus.</title>
        <authorList>
            <person name="Cotton J."/>
            <person name="Tsai J."/>
            <person name="Stanley E."/>
            <person name="Tracey A."/>
            <person name="Holroyd N."/>
            <person name="Lustigman S."/>
            <person name="Berriman M."/>
        </authorList>
    </citation>
    <scope>NUCLEOTIDE SEQUENCE</scope>
</reference>